<organism evidence="1 2">
    <name type="scientific">Pseudocercospora fijiensis (strain CIRAD86)</name>
    <name type="common">Black leaf streak disease fungus</name>
    <name type="synonym">Mycosphaerella fijiensis</name>
    <dbReference type="NCBI Taxonomy" id="383855"/>
    <lineage>
        <taxon>Eukaryota</taxon>
        <taxon>Fungi</taxon>
        <taxon>Dikarya</taxon>
        <taxon>Ascomycota</taxon>
        <taxon>Pezizomycotina</taxon>
        <taxon>Dothideomycetes</taxon>
        <taxon>Dothideomycetidae</taxon>
        <taxon>Mycosphaerellales</taxon>
        <taxon>Mycosphaerellaceae</taxon>
        <taxon>Pseudocercospora</taxon>
    </lineage>
</organism>
<dbReference type="RefSeq" id="XP_007921674.1">
    <property type="nucleotide sequence ID" value="XM_007923483.1"/>
</dbReference>
<evidence type="ECO:0000313" key="1">
    <source>
        <dbReference type="EMBL" id="EME88779.1"/>
    </source>
</evidence>
<dbReference type="VEuPathDB" id="FungiDB:MYCFIDRAFT_170354"/>
<name>N1Q7R1_PSEFD</name>
<dbReference type="KEGG" id="pfj:MYCFIDRAFT_170354"/>
<keyword evidence="2" id="KW-1185">Reference proteome</keyword>
<sequence>MRWQDATCADVQQRKVEVNDRERSLYGNNNINLRLLTASRQQGAGSSRDNKLISIWLVIRLDCAIPYEQPLPHHLPGATPCSPPHD</sequence>
<proteinExistence type="predicted"/>
<reference evidence="1 2" key="1">
    <citation type="journal article" date="2012" name="PLoS Pathog.">
        <title>Diverse lifestyles and strategies of plant pathogenesis encoded in the genomes of eighteen Dothideomycetes fungi.</title>
        <authorList>
            <person name="Ohm R.A."/>
            <person name="Feau N."/>
            <person name="Henrissat B."/>
            <person name="Schoch C.L."/>
            <person name="Horwitz B.A."/>
            <person name="Barry K.W."/>
            <person name="Condon B.J."/>
            <person name="Copeland A.C."/>
            <person name="Dhillon B."/>
            <person name="Glaser F."/>
            <person name="Hesse C.N."/>
            <person name="Kosti I."/>
            <person name="LaButti K."/>
            <person name="Lindquist E.A."/>
            <person name="Lucas S."/>
            <person name="Salamov A.A."/>
            <person name="Bradshaw R.E."/>
            <person name="Ciuffetti L."/>
            <person name="Hamelin R.C."/>
            <person name="Kema G.H.J."/>
            <person name="Lawrence C."/>
            <person name="Scott J.A."/>
            <person name="Spatafora J.W."/>
            <person name="Turgeon B.G."/>
            <person name="de Wit P.J.G.M."/>
            <person name="Zhong S."/>
            <person name="Goodwin S.B."/>
            <person name="Grigoriev I.V."/>
        </authorList>
    </citation>
    <scope>NUCLEOTIDE SEQUENCE [LARGE SCALE GENOMIC DNA]</scope>
    <source>
        <strain evidence="1 2">CIRAD86</strain>
    </source>
</reference>
<dbReference type="Proteomes" id="UP000016932">
    <property type="component" value="Unassembled WGS sequence"/>
</dbReference>
<protein>
    <submittedName>
        <fullName evidence="1">Uncharacterized protein</fullName>
    </submittedName>
</protein>
<dbReference type="HOGENOM" id="CLU_2498808_0_0_1"/>
<accession>N1Q7R1</accession>
<dbReference type="EMBL" id="KB446555">
    <property type="protein sequence ID" value="EME88779.1"/>
    <property type="molecule type" value="Genomic_DNA"/>
</dbReference>
<gene>
    <name evidence="1" type="ORF">MYCFIDRAFT_170354</name>
</gene>
<evidence type="ECO:0000313" key="2">
    <source>
        <dbReference type="Proteomes" id="UP000016932"/>
    </source>
</evidence>
<dbReference type="GeneID" id="19332481"/>
<dbReference type="AlphaFoldDB" id="N1Q7R1"/>